<dbReference type="GO" id="GO:0009029">
    <property type="term" value="F:lipid-A 4'-kinase activity"/>
    <property type="evidence" value="ECO:0007669"/>
    <property type="project" value="UniProtKB-UniRule"/>
</dbReference>
<dbReference type="RefSeq" id="WP_069690107.1">
    <property type="nucleotide sequence ID" value="NZ_CP017147.1"/>
</dbReference>
<evidence type="ECO:0000256" key="5">
    <source>
        <dbReference type="ARBA" id="ARBA00022516"/>
    </source>
</evidence>
<dbReference type="SUPFAM" id="SSF52540">
    <property type="entry name" value="P-loop containing nucleoside triphosphate hydrolases"/>
    <property type="match status" value="1"/>
</dbReference>
<dbReference type="InterPro" id="IPR027417">
    <property type="entry name" value="P-loop_NTPase"/>
</dbReference>
<evidence type="ECO:0000256" key="3">
    <source>
        <dbReference type="ARBA" id="ARBA00012071"/>
    </source>
</evidence>
<evidence type="ECO:0000256" key="12">
    <source>
        <dbReference type="ARBA" id="ARBA00029757"/>
    </source>
</evidence>
<evidence type="ECO:0000313" key="14">
    <source>
        <dbReference type="EMBL" id="AOO80889.1"/>
    </source>
</evidence>
<dbReference type="InterPro" id="IPR003758">
    <property type="entry name" value="LpxK"/>
</dbReference>
<proteinExistence type="inferred from homology"/>
<dbReference type="GO" id="GO:0005886">
    <property type="term" value="C:plasma membrane"/>
    <property type="evidence" value="ECO:0007669"/>
    <property type="project" value="TreeGrafter"/>
</dbReference>
<dbReference type="Pfam" id="PF02606">
    <property type="entry name" value="LpxK"/>
    <property type="match status" value="1"/>
</dbReference>
<evidence type="ECO:0000256" key="2">
    <source>
        <dbReference type="ARBA" id="ARBA00004870"/>
    </source>
</evidence>
<evidence type="ECO:0000256" key="10">
    <source>
        <dbReference type="ARBA" id="ARBA00022840"/>
    </source>
</evidence>
<keyword evidence="6 13" id="KW-0441">Lipid A biosynthesis</keyword>
<accession>A0A1D7U0J2</accession>
<dbReference type="EC" id="2.7.1.130" evidence="3 13"/>
<evidence type="ECO:0000256" key="1">
    <source>
        <dbReference type="ARBA" id="ARBA00002274"/>
    </source>
</evidence>
<evidence type="ECO:0000256" key="4">
    <source>
        <dbReference type="ARBA" id="ARBA00016436"/>
    </source>
</evidence>
<dbReference type="NCBIfam" id="TIGR00682">
    <property type="entry name" value="lpxK"/>
    <property type="match status" value="1"/>
</dbReference>
<protein>
    <recommendedName>
        <fullName evidence="4 13">Tetraacyldisaccharide 4'-kinase</fullName>
        <ecNumber evidence="3 13">2.7.1.130</ecNumber>
    </recommendedName>
    <alternativeName>
        <fullName evidence="12 13">Lipid A 4'-kinase</fullName>
    </alternativeName>
</protein>
<comment type="catalytic activity">
    <reaction evidence="13">
        <text>a lipid A disaccharide + ATP = a lipid IVA + ADP + H(+)</text>
        <dbReference type="Rhea" id="RHEA:67840"/>
        <dbReference type="ChEBI" id="CHEBI:15378"/>
        <dbReference type="ChEBI" id="CHEBI:30616"/>
        <dbReference type="ChEBI" id="CHEBI:176343"/>
        <dbReference type="ChEBI" id="CHEBI:176425"/>
        <dbReference type="ChEBI" id="CHEBI:456216"/>
        <dbReference type="EC" id="2.7.1.130"/>
    </reaction>
</comment>
<comment type="similarity">
    <text evidence="13">Belongs to the LpxK family.</text>
</comment>
<keyword evidence="7 13" id="KW-0808">Transferase</keyword>
<sequence length="339" mass="35152">MRSPEFWWRPRPGTRARLLQPFGWLYGAITRLRMCRRGANAGIPVICVGNFVAGGAGKTPTAIALAALLRSLGETPFMLTRGYGGALAGPVEVEPRHSPHDVGDEALLLAAQARTIVARERAAGAGLAKRLGASVIVMDDGLQNPSLAKDLRIAVVDGASGVGNGLCVPAGPLRAPLAGQFAATDAILMIGDGAAGDAVALAAQMAGLELLRARLEPSREMASRLEGHPVIAVSGIGRPEKFAATLLAAKAKILSQRAFGDHHPYSADDVSSLIAEARTLGCLIATTEKDMTKLGPLWPETERKRLVVVPVALVFEDPARLAGLVGSVLPSAAAGAAQP</sequence>
<evidence type="ECO:0000256" key="9">
    <source>
        <dbReference type="ARBA" id="ARBA00022777"/>
    </source>
</evidence>
<dbReference type="OrthoDB" id="9766423at2"/>
<dbReference type="PANTHER" id="PTHR42724:SF1">
    <property type="entry name" value="TETRAACYLDISACCHARIDE 4'-KINASE, MITOCHONDRIAL-RELATED"/>
    <property type="match status" value="1"/>
</dbReference>
<evidence type="ECO:0000256" key="7">
    <source>
        <dbReference type="ARBA" id="ARBA00022679"/>
    </source>
</evidence>
<organism evidence="14 15">
    <name type="scientific">Bosea vaviloviae</name>
    <dbReference type="NCBI Taxonomy" id="1526658"/>
    <lineage>
        <taxon>Bacteria</taxon>
        <taxon>Pseudomonadati</taxon>
        <taxon>Pseudomonadota</taxon>
        <taxon>Alphaproteobacteria</taxon>
        <taxon>Hyphomicrobiales</taxon>
        <taxon>Boseaceae</taxon>
        <taxon>Bosea</taxon>
    </lineage>
</organism>
<dbReference type="KEGG" id="bvv:BHK69_10835"/>
<keyword evidence="11 13" id="KW-0443">Lipid metabolism</keyword>
<keyword evidence="9 13" id="KW-0418">Kinase</keyword>
<evidence type="ECO:0000256" key="11">
    <source>
        <dbReference type="ARBA" id="ARBA00023098"/>
    </source>
</evidence>
<evidence type="ECO:0000256" key="8">
    <source>
        <dbReference type="ARBA" id="ARBA00022741"/>
    </source>
</evidence>
<keyword evidence="8 13" id="KW-0547">Nucleotide-binding</keyword>
<comment type="function">
    <text evidence="1 13">Transfers the gamma-phosphate of ATP to the 4'-position of a tetraacyldisaccharide 1-phosphate intermediate (termed DS-1-P) to form tetraacyldisaccharide 1,4'-bis-phosphate (lipid IVA).</text>
</comment>
<evidence type="ECO:0000256" key="13">
    <source>
        <dbReference type="HAMAP-Rule" id="MF_00409"/>
    </source>
</evidence>
<feature type="binding site" evidence="13">
    <location>
        <begin position="52"/>
        <end position="59"/>
    </location>
    <ligand>
        <name>ATP</name>
        <dbReference type="ChEBI" id="CHEBI:30616"/>
    </ligand>
</feature>
<comment type="pathway">
    <text evidence="2 13">Glycolipid biosynthesis; lipid IV(A) biosynthesis; lipid IV(A) from (3R)-3-hydroxytetradecanoyl-[acyl-carrier-protein] and UDP-N-acetyl-alpha-D-glucosamine: step 6/6.</text>
</comment>
<dbReference type="Proteomes" id="UP000094969">
    <property type="component" value="Chromosome"/>
</dbReference>
<keyword evidence="10 13" id="KW-0067">ATP-binding</keyword>
<dbReference type="GO" id="GO:0009245">
    <property type="term" value="P:lipid A biosynthetic process"/>
    <property type="evidence" value="ECO:0007669"/>
    <property type="project" value="UniProtKB-UniRule"/>
</dbReference>
<keyword evidence="15" id="KW-1185">Reference proteome</keyword>
<keyword evidence="5 13" id="KW-0444">Lipid biosynthesis</keyword>
<dbReference type="GO" id="GO:0005524">
    <property type="term" value="F:ATP binding"/>
    <property type="evidence" value="ECO:0007669"/>
    <property type="project" value="UniProtKB-UniRule"/>
</dbReference>
<dbReference type="PANTHER" id="PTHR42724">
    <property type="entry name" value="TETRAACYLDISACCHARIDE 4'-KINASE"/>
    <property type="match status" value="1"/>
</dbReference>
<dbReference type="EMBL" id="CP017147">
    <property type="protein sequence ID" value="AOO80889.1"/>
    <property type="molecule type" value="Genomic_DNA"/>
</dbReference>
<gene>
    <name evidence="13" type="primary">lpxK</name>
    <name evidence="14" type="ORF">BHK69_10835</name>
</gene>
<dbReference type="AlphaFoldDB" id="A0A1D7U0J2"/>
<evidence type="ECO:0000313" key="15">
    <source>
        <dbReference type="Proteomes" id="UP000094969"/>
    </source>
</evidence>
<dbReference type="GO" id="GO:0009244">
    <property type="term" value="P:lipopolysaccharide core region biosynthetic process"/>
    <property type="evidence" value="ECO:0007669"/>
    <property type="project" value="TreeGrafter"/>
</dbReference>
<dbReference type="STRING" id="1526658.BHK69_10835"/>
<evidence type="ECO:0000256" key="6">
    <source>
        <dbReference type="ARBA" id="ARBA00022556"/>
    </source>
</evidence>
<dbReference type="HAMAP" id="MF_00409">
    <property type="entry name" value="LpxK"/>
    <property type="match status" value="1"/>
</dbReference>
<reference evidence="14 15" key="1">
    <citation type="journal article" date="2015" name="Antonie Van Leeuwenhoek">
        <title>Bosea vaviloviae sp. nov., a new species of slow-growing rhizobia isolated from nodules of the relict species Vavilovia formosa (Stev.) Fed.</title>
        <authorList>
            <person name="Safronova V.I."/>
            <person name="Kuznetsova I.G."/>
            <person name="Sazanova A.L."/>
            <person name="Kimeklis A.K."/>
            <person name="Belimov A.A."/>
            <person name="Andronov E.E."/>
            <person name="Pinaev A.G."/>
            <person name="Chizhevskaya E.P."/>
            <person name="Pukhaev A.R."/>
            <person name="Popov K.P."/>
            <person name="Willems A."/>
            <person name="Tikhonovich I.A."/>
        </authorList>
    </citation>
    <scope>NUCLEOTIDE SEQUENCE [LARGE SCALE GENOMIC DNA]</scope>
    <source>
        <strain evidence="14 15">Vaf18</strain>
    </source>
</reference>
<dbReference type="UniPathway" id="UPA00359">
    <property type="reaction ID" value="UER00482"/>
</dbReference>
<name>A0A1D7U0J2_9HYPH</name>